<gene>
    <name evidence="1" type="ORF">Mag101_11925</name>
</gene>
<protein>
    <submittedName>
        <fullName evidence="1">Uncharacterized protein</fullName>
    </submittedName>
</protein>
<dbReference type="AlphaFoldDB" id="A0A1Q2M6G6"/>
<accession>A0A1Q2M6G6</accession>
<dbReference type="KEGG" id="maga:Mag101_11925"/>
<keyword evidence="2" id="KW-1185">Reference proteome</keyword>
<evidence type="ECO:0000313" key="1">
    <source>
        <dbReference type="EMBL" id="AQQ68271.1"/>
    </source>
</evidence>
<reference evidence="1" key="1">
    <citation type="submission" date="2017-02" db="EMBL/GenBank/DDBJ databases">
        <title>Genome of Microbulbifer agarilyticus GP101.</title>
        <authorList>
            <person name="Jung J."/>
            <person name="Bae S.S."/>
            <person name="Baek K."/>
        </authorList>
    </citation>
    <scope>NUCLEOTIDE SEQUENCE [LARGE SCALE GENOMIC DNA]</scope>
    <source>
        <strain evidence="1">GP101</strain>
    </source>
</reference>
<proteinExistence type="predicted"/>
<sequence length="81" mass="9169">MPLVYEPNVGIKPAPELLDKGHLDNVVHVLSVYRIKCKRESALNLLVDSSVTLETQWNYTTKANDKQWLKEHPPEPGAKCT</sequence>
<name>A0A1Q2M6G6_9GAMM</name>
<evidence type="ECO:0000313" key="2">
    <source>
        <dbReference type="Proteomes" id="UP000188219"/>
    </source>
</evidence>
<organism evidence="1 2">
    <name type="scientific">Microbulbifer agarilyticus</name>
    <dbReference type="NCBI Taxonomy" id="260552"/>
    <lineage>
        <taxon>Bacteria</taxon>
        <taxon>Pseudomonadati</taxon>
        <taxon>Pseudomonadota</taxon>
        <taxon>Gammaproteobacteria</taxon>
        <taxon>Cellvibrionales</taxon>
        <taxon>Microbulbiferaceae</taxon>
        <taxon>Microbulbifer</taxon>
    </lineage>
</organism>
<dbReference type="EMBL" id="CP019650">
    <property type="protein sequence ID" value="AQQ68271.1"/>
    <property type="molecule type" value="Genomic_DNA"/>
</dbReference>
<dbReference type="Proteomes" id="UP000188219">
    <property type="component" value="Chromosome"/>
</dbReference>